<dbReference type="OrthoDB" id="9789043at2"/>
<proteinExistence type="inferred from homology"/>
<evidence type="ECO:0000256" key="1">
    <source>
        <dbReference type="ARBA" id="ARBA00022490"/>
    </source>
</evidence>
<comment type="subcellular location">
    <subcellularLocation>
        <location evidence="6">Cytoplasm</location>
    </subcellularLocation>
</comment>
<dbReference type="Gene3D" id="3.40.1280.10">
    <property type="match status" value="1"/>
</dbReference>
<dbReference type="SUPFAM" id="SSF75217">
    <property type="entry name" value="alpha/beta knot"/>
    <property type="match status" value="1"/>
</dbReference>
<dbReference type="AlphaFoldDB" id="A0A2L1GRN2"/>
<organism evidence="9 10">
    <name type="scientific">Desulfobulbus oralis</name>
    <dbReference type="NCBI Taxonomy" id="1986146"/>
    <lineage>
        <taxon>Bacteria</taxon>
        <taxon>Pseudomonadati</taxon>
        <taxon>Thermodesulfobacteriota</taxon>
        <taxon>Desulfobulbia</taxon>
        <taxon>Desulfobulbales</taxon>
        <taxon>Desulfobulbaceae</taxon>
        <taxon>Desulfobulbus</taxon>
    </lineage>
</organism>
<evidence type="ECO:0000256" key="4">
    <source>
        <dbReference type="ARBA" id="ARBA00022691"/>
    </source>
</evidence>
<dbReference type="GO" id="GO:0002130">
    <property type="term" value="P:wobble position ribose methylation"/>
    <property type="evidence" value="ECO:0007669"/>
    <property type="project" value="TreeGrafter"/>
</dbReference>
<keyword evidence="2 6" id="KW-0489">Methyltransferase</keyword>
<dbReference type="Proteomes" id="UP000239867">
    <property type="component" value="Chromosome"/>
</dbReference>
<feature type="region of interest" description="Disordered" evidence="7">
    <location>
        <begin position="17"/>
        <end position="40"/>
    </location>
</feature>
<dbReference type="InterPro" id="IPR016914">
    <property type="entry name" value="TrmL"/>
</dbReference>
<evidence type="ECO:0000256" key="3">
    <source>
        <dbReference type="ARBA" id="ARBA00022679"/>
    </source>
</evidence>
<sequence length="233" mass="25966">MLISFPAPRHKELQCPNKDLPGRHRCGTTARQSGNPFPKKECASVTDRQAHDSRFLYPLHPDDPADDSSACHVVLVEPEIPPNTGAIARLCGATDSVLHLVHPLGFKTDDRHLKRAGLDYWEHVRIRHWDNLAAFLAAQPKARLHLLTTKSGRPYTAARFRPGDMLVFGRETKGLPEEILALYSDRCLTIPMCNPHIRSLNLAMCAGIVLYEAIRQRDAHSFPSGVADARTSL</sequence>
<comment type="catalytic activity">
    <reaction evidence="6">
        <text>cytidine(34) in tRNA + S-adenosyl-L-methionine = 2'-O-methylcytidine(34) in tRNA + S-adenosyl-L-homocysteine + H(+)</text>
        <dbReference type="Rhea" id="RHEA:43084"/>
        <dbReference type="Rhea" id="RHEA-COMP:10331"/>
        <dbReference type="Rhea" id="RHEA-COMP:10332"/>
        <dbReference type="ChEBI" id="CHEBI:15378"/>
        <dbReference type="ChEBI" id="CHEBI:57856"/>
        <dbReference type="ChEBI" id="CHEBI:59789"/>
        <dbReference type="ChEBI" id="CHEBI:74495"/>
        <dbReference type="ChEBI" id="CHEBI:82748"/>
        <dbReference type="EC" id="2.1.1.207"/>
    </reaction>
</comment>
<evidence type="ECO:0000256" key="2">
    <source>
        <dbReference type="ARBA" id="ARBA00022603"/>
    </source>
</evidence>
<dbReference type="GO" id="GO:0042802">
    <property type="term" value="F:identical protein binding"/>
    <property type="evidence" value="ECO:0007669"/>
    <property type="project" value="UniProtKB-ARBA"/>
</dbReference>
<dbReference type="PANTHER" id="PTHR42971">
    <property type="entry name" value="TRNA (CYTIDINE(34)-2'-O)-METHYLTRANSFERASE"/>
    <property type="match status" value="1"/>
</dbReference>
<dbReference type="GO" id="GO:0003723">
    <property type="term" value="F:RNA binding"/>
    <property type="evidence" value="ECO:0007669"/>
    <property type="project" value="InterPro"/>
</dbReference>
<dbReference type="GO" id="GO:0141102">
    <property type="term" value="F:tRNA (5-carboxymethylaminomethyluridine(34)-2'-O)-methyltransferase activity"/>
    <property type="evidence" value="ECO:0007669"/>
    <property type="project" value="RHEA"/>
</dbReference>
<feature type="binding site" evidence="6">
    <location>
        <position position="147"/>
    </location>
    <ligand>
        <name>S-adenosyl-L-methionine</name>
        <dbReference type="ChEBI" id="CHEBI:59789"/>
    </ligand>
</feature>
<keyword evidence="10" id="KW-1185">Reference proteome</keyword>
<evidence type="ECO:0000313" key="9">
    <source>
        <dbReference type="EMBL" id="AVD72341.1"/>
    </source>
</evidence>
<feature type="binding site" evidence="6">
    <location>
        <position position="190"/>
    </location>
    <ligand>
        <name>S-adenosyl-L-methionine</name>
        <dbReference type="ChEBI" id="CHEBI:59789"/>
    </ligand>
</feature>
<dbReference type="EC" id="2.1.1.207" evidence="6"/>
<feature type="domain" description="tRNA/rRNA methyltransferase SpoU type" evidence="8">
    <location>
        <begin position="72"/>
        <end position="211"/>
    </location>
</feature>
<dbReference type="GO" id="GO:0005737">
    <property type="term" value="C:cytoplasm"/>
    <property type="evidence" value="ECO:0007669"/>
    <property type="project" value="UniProtKB-SubCell"/>
</dbReference>
<dbReference type="KEGG" id="deo:CAY53_11025"/>
<reference evidence="9 10" key="1">
    <citation type="journal article" date="2018" name="MBio">
        <title>Insights into the evolution of host association through the isolation and characterization of a novel human periodontal pathobiont, Desulfobulbus oralis.</title>
        <authorList>
            <person name="Cross K.L."/>
            <person name="Chirania P."/>
            <person name="Xiong W."/>
            <person name="Beall C.J."/>
            <person name="Elkins J.G."/>
            <person name="Giannone R.J."/>
            <person name="Griffen A.L."/>
            <person name="Guss A.M."/>
            <person name="Hettich R.L."/>
            <person name="Joshi S.S."/>
            <person name="Mokrzan E.M."/>
            <person name="Martin R.K."/>
            <person name="Zhulin I.B."/>
            <person name="Leys E.J."/>
            <person name="Podar M."/>
        </authorList>
    </citation>
    <scope>NUCLEOTIDE SEQUENCE [LARGE SCALE GENOMIC DNA]</scope>
    <source>
        <strain evidence="9 10">ORNL</strain>
    </source>
</reference>
<dbReference type="InterPro" id="IPR001537">
    <property type="entry name" value="SpoU_MeTrfase"/>
</dbReference>
<dbReference type="Pfam" id="PF00588">
    <property type="entry name" value="SpoU_methylase"/>
    <property type="match status" value="1"/>
</dbReference>
<dbReference type="FunFam" id="3.40.1280.10:FF:000002">
    <property type="entry name" value="Peptidylprolyl isomerase"/>
    <property type="match status" value="1"/>
</dbReference>
<gene>
    <name evidence="9" type="ORF">CAY53_11025</name>
</gene>
<feature type="binding site" evidence="6">
    <location>
        <position position="199"/>
    </location>
    <ligand>
        <name>S-adenosyl-L-methionine</name>
        <dbReference type="ChEBI" id="CHEBI:59789"/>
    </ligand>
</feature>
<keyword evidence="4 6" id="KW-0949">S-adenosyl-L-methionine</keyword>
<dbReference type="GO" id="GO:0141098">
    <property type="term" value="F:tRNA (cytidine(34)-2'-O)-methyltransferase activity"/>
    <property type="evidence" value="ECO:0007669"/>
    <property type="project" value="RHEA"/>
</dbReference>
<evidence type="ECO:0000256" key="6">
    <source>
        <dbReference type="HAMAP-Rule" id="MF_01885"/>
    </source>
</evidence>
<evidence type="ECO:0000256" key="7">
    <source>
        <dbReference type="SAM" id="MobiDB-lite"/>
    </source>
</evidence>
<dbReference type="InterPro" id="IPR029028">
    <property type="entry name" value="Alpha/beta_knot_MTases"/>
</dbReference>
<evidence type="ECO:0000259" key="8">
    <source>
        <dbReference type="Pfam" id="PF00588"/>
    </source>
</evidence>
<dbReference type="CDD" id="cd18094">
    <property type="entry name" value="SpoU-like_TrmL"/>
    <property type="match status" value="1"/>
</dbReference>
<accession>A0A2L1GRN2</accession>
<keyword evidence="1 6" id="KW-0963">Cytoplasm</keyword>
<dbReference type="InterPro" id="IPR029026">
    <property type="entry name" value="tRNA_m1G_MTases_N"/>
</dbReference>
<feature type="binding site" evidence="6">
    <location>
        <position position="169"/>
    </location>
    <ligand>
        <name>S-adenosyl-L-methionine</name>
        <dbReference type="ChEBI" id="CHEBI:59789"/>
    </ligand>
</feature>
<comment type="function">
    <text evidence="6">Could methylate the ribose at the nucleotide 34 wobble position in tRNA.</text>
</comment>
<evidence type="ECO:0000256" key="5">
    <source>
        <dbReference type="ARBA" id="ARBA00022694"/>
    </source>
</evidence>
<evidence type="ECO:0000313" key="10">
    <source>
        <dbReference type="Proteomes" id="UP000239867"/>
    </source>
</evidence>
<dbReference type="PANTHER" id="PTHR42971:SF1">
    <property type="entry name" value="TRNA (CYTIDINE(34)-2'-O)-METHYLTRANSFERASE"/>
    <property type="match status" value="1"/>
</dbReference>
<keyword evidence="5 6" id="KW-0819">tRNA processing</keyword>
<name>A0A2L1GRN2_9BACT</name>
<dbReference type="HAMAP" id="MF_01885">
    <property type="entry name" value="tRNA_methyltr_TrmL"/>
    <property type="match status" value="1"/>
</dbReference>
<comment type="similarity">
    <text evidence="6">Belongs to the class IV-like SAM-binding methyltransferase superfamily. RNA methyltransferase TrmH family. TrmL subfamily.</text>
</comment>
<dbReference type="EMBL" id="CP021255">
    <property type="protein sequence ID" value="AVD72341.1"/>
    <property type="molecule type" value="Genomic_DNA"/>
</dbReference>
<keyword evidence="3 6" id="KW-0808">Transferase</keyword>
<comment type="catalytic activity">
    <reaction evidence="6">
        <text>5-carboxymethylaminomethyluridine(34) in tRNA(Leu) + S-adenosyl-L-methionine = 5-carboxymethylaminomethyl-2'-O-methyluridine(34) in tRNA(Leu) + S-adenosyl-L-homocysteine + H(+)</text>
        <dbReference type="Rhea" id="RHEA:43088"/>
        <dbReference type="Rhea" id="RHEA-COMP:10333"/>
        <dbReference type="Rhea" id="RHEA-COMP:10334"/>
        <dbReference type="ChEBI" id="CHEBI:15378"/>
        <dbReference type="ChEBI" id="CHEBI:57856"/>
        <dbReference type="ChEBI" id="CHEBI:59789"/>
        <dbReference type="ChEBI" id="CHEBI:74508"/>
        <dbReference type="ChEBI" id="CHEBI:74511"/>
        <dbReference type="EC" id="2.1.1.207"/>
    </reaction>
</comment>
<protein>
    <recommendedName>
        <fullName evidence="6">Putative tRNA (cytidine(34)-2'-O)-methyltransferase</fullName>
        <ecNumber evidence="6">2.1.1.207</ecNumber>
    </recommendedName>
    <alternativeName>
        <fullName evidence="6">tRNA (cytidine/uridine-2'-O-)-methyltransferase</fullName>
    </alternativeName>
</protein>